<dbReference type="AlphaFoldDB" id="A0A9N9HHC5"/>
<protein>
    <submittedName>
        <fullName evidence="2">14486_t:CDS:1</fullName>
    </submittedName>
</protein>
<name>A0A9N9HHC5_9GLOM</name>
<keyword evidence="3" id="KW-1185">Reference proteome</keyword>
<evidence type="ECO:0000313" key="2">
    <source>
        <dbReference type="EMBL" id="CAG8675622.1"/>
    </source>
</evidence>
<evidence type="ECO:0000313" key="3">
    <source>
        <dbReference type="Proteomes" id="UP000789508"/>
    </source>
</evidence>
<organism evidence="2 3">
    <name type="scientific">Ambispora leptoticha</name>
    <dbReference type="NCBI Taxonomy" id="144679"/>
    <lineage>
        <taxon>Eukaryota</taxon>
        <taxon>Fungi</taxon>
        <taxon>Fungi incertae sedis</taxon>
        <taxon>Mucoromycota</taxon>
        <taxon>Glomeromycotina</taxon>
        <taxon>Glomeromycetes</taxon>
        <taxon>Archaeosporales</taxon>
        <taxon>Ambisporaceae</taxon>
        <taxon>Ambispora</taxon>
    </lineage>
</organism>
<dbReference type="PANTHER" id="PTHR21456:SF1">
    <property type="entry name" value="C2 NT-TYPE DOMAIN-CONTAINING PROTEIN"/>
    <property type="match status" value="1"/>
</dbReference>
<dbReference type="PROSITE" id="PS51840">
    <property type="entry name" value="C2_NT"/>
    <property type="match status" value="1"/>
</dbReference>
<feature type="domain" description="C2 NT-type" evidence="1">
    <location>
        <begin position="6"/>
        <end position="116"/>
    </location>
</feature>
<proteinExistence type="predicted"/>
<dbReference type="InterPro" id="IPR039931">
    <property type="entry name" value="EEIG1/2-like"/>
</dbReference>
<dbReference type="Pfam" id="PF10358">
    <property type="entry name" value="NT-C2"/>
    <property type="match status" value="1"/>
</dbReference>
<dbReference type="InterPro" id="IPR019448">
    <property type="entry name" value="NT-C2"/>
</dbReference>
<feature type="non-terminal residue" evidence="2">
    <location>
        <position position="116"/>
    </location>
</feature>
<gene>
    <name evidence="2" type="ORF">ALEPTO_LOCUS10725</name>
</gene>
<comment type="caution">
    <text evidence="2">The sequence shown here is derived from an EMBL/GenBank/DDBJ whole genome shotgun (WGS) entry which is preliminary data.</text>
</comment>
<sequence>MSLTNIFVPRNRKVDFTVDILIEDLANVPLVTGLFYVKWKLKNAEKTSGSTERAFIKDYSVFWNYNISNTIQLVVGKDGYLMPCELWLTIKQELKGGKEINIIGSLSLNLSEYVGS</sequence>
<dbReference type="OrthoDB" id="3365224at2759"/>
<reference evidence="2" key="1">
    <citation type="submission" date="2021-06" db="EMBL/GenBank/DDBJ databases">
        <authorList>
            <person name="Kallberg Y."/>
            <person name="Tangrot J."/>
            <person name="Rosling A."/>
        </authorList>
    </citation>
    <scope>NUCLEOTIDE SEQUENCE</scope>
    <source>
        <strain evidence="2">FL130A</strain>
    </source>
</reference>
<accession>A0A9N9HHC5</accession>
<dbReference type="EMBL" id="CAJVPS010013186">
    <property type="protein sequence ID" value="CAG8675622.1"/>
    <property type="molecule type" value="Genomic_DNA"/>
</dbReference>
<dbReference type="PANTHER" id="PTHR21456">
    <property type="entry name" value="FAMILY WITH SEQUENCE SIMILARITY 102"/>
    <property type="match status" value="1"/>
</dbReference>
<evidence type="ECO:0000259" key="1">
    <source>
        <dbReference type="PROSITE" id="PS51840"/>
    </source>
</evidence>
<dbReference type="Proteomes" id="UP000789508">
    <property type="component" value="Unassembled WGS sequence"/>
</dbReference>